<evidence type="ECO:0000313" key="3">
    <source>
        <dbReference type="Proteomes" id="UP000282438"/>
    </source>
</evidence>
<evidence type="ECO:0000313" key="2">
    <source>
        <dbReference type="EMBL" id="AZN37055.1"/>
    </source>
</evidence>
<gene>
    <name evidence="2" type="ORF">EJO50_11530</name>
</gene>
<feature type="compositionally biased region" description="Polar residues" evidence="1">
    <location>
        <begin position="1"/>
        <end position="11"/>
    </location>
</feature>
<dbReference type="AlphaFoldDB" id="A0A3S8ZUD9"/>
<dbReference type="EMBL" id="CP034433">
    <property type="protein sequence ID" value="AZN37055.1"/>
    <property type="molecule type" value="Genomic_DNA"/>
</dbReference>
<reference evidence="2 3" key="1">
    <citation type="submission" date="2018-12" db="EMBL/GenBank/DDBJ databases">
        <title>Complete genome sequence of Iodobacter sp. H11R3.</title>
        <authorList>
            <person name="Bae J.-W."/>
        </authorList>
    </citation>
    <scope>NUCLEOTIDE SEQUENCE [LARGE SCALE GENOMIC DNA]</scope>
    <source>
        <strain evidence="2 3">H11R3</strain>
    </source>
</reference>
<protein>
    <submittedName>
        <fullName evidence="2">Uncharacterized protein</fullName>
    </submittedName>
</protein>
<dbReference type="KEGG" id="iod:EJO50_11530"/>
<sequence>MYSVTRSQSAPSLFRAEPSNTQLLAQPPSQKINTALSKKLESIANSAMPLATIPALEATAISAVDRKNIAEIKSNQSLRNIACLHHNATPYLRYCNIGRTITILYNIDNQNCPAFPYAKMICEAVPKNNAPVDYRARGIKFLELISSSPIIFDSTLYAVALNLGQKVNERRLDKIMISHFDNLYKFCISHKTTR</sequence>
<organism evidence="2 3">
    <name type="scientific">Iodobacter ciconiae</name>
    <dbReference type="NCBI Taxonomy" id="2496266"/>
    <lineage>
        <taxon>Bacteria</taxon>
        <taxon>Pseudomonadati</taxon>
        <taxon>Pseudomonadota</taxon>
        <taxon>Betaproteobacteria</taxon>
        <taxon>Neisseriales</taxon>
        <taxon>Chitinibacteraceae</taxon>
        <taxon>Iodobacter</taxon>
    </lineage>
</organism>
<proteinExistence type="predicted"/>
<dbReference type="Proteomes" id="UP000282438">
    <property type="component" value="Chromosome"/>
</dbReference>
<evidence type="ECO:0000256" key="1">
    <source>
        <dbReference type="SAM" id="MobiDB-lite"/>
    </source>
</evidence>
<dbReference type="RefSeq" id="WP_125974299.1">
    <property type="nucleotide sequence ID" value="NZ_CP034433.1"/>
</dbReference>
<name>A0A3S8ZUD9_9NEIS</name>
<accession>A0A3S8ZUD9</accession>
<keyword evidence="3" id="KW-1185">Reference proteome</keyword>
<feature type="region of interest" description="Disordered" evidence="1">
    <location>
        <begin position="1"/>
        <end position="20"/>
    </location>
</feature>